<name>A0ABQ7B503_BRACR</name>
<proteinExistence type="predicted"/>
<keyword evidence="3" id="KW-1185">Reference proteome</keyword>
<organism evidence="2 3">
    <name type="scientific">Brassica cretica</name>
    <name type="common">Mustard</name>
    <dbReference type="NCBI Taxonomy" id="69181"/>
    <lineage>
        <taxon>Eukaryota</taxon>
        <taxon>Viridiplantae</taxon>
        <taxon>Streptophyta</taxon>
        <taxon>Embryophyta</taxon>
        <taxon>Tracheophyta</taxon>
        <taxon>Spermatophyta</taxon>
        <taxon>Magnoliopsida</taxon>
        <taxon>eudicotyledons</taxon>
        <taxon>Gunneridae</taxon>
        <taxon>Pentapetalae</taxon>
        <taxon>rosids</taxon>
        <taxon>malvids</taxon>
        <taxon>Brassicales</taxon>
        <taxon>Brassicaceae</taxon>
        <taxon>Brassiceae</taxon>
        <taxon>Brassica</taxon>
    </lineage>
</organism>
<accession>A0ABQ7B503</accession>
<feature type="region of interest" description="Disordered" evidence="1">
    <location>
        <begin position="1"/>
        <end position="31"/>
    </location>
</feature>
<comment type="caution">
    <text evidence="2">The sequence shown here is derived from an EMBL/GenBank/DDBJ whole genome shotgun (WGS) entry which is preliminary data.</text>
</comment>
<feature type="compositionally biased region" description="Basic and acidic residues" evidence="1">
    <location>
        <begin position="1"/>
        <end position="26"/>
    </location>
</feature>
<protein>
    <submittedName>
        <fullName evidence="2">Uncharacterized protein</fullName>
    </submittedName>
</protein>
<evidence type="ECO:0000313" key="3">
    <source>
        <dbReference type="Proteomes" id="UP000266723"/>
    </source>
</evidence>
<sequence length="89" mass="10302">MEEATPEKSAGDKELEAEQAGDDQKSRNNCQPIRQIRGIQNQHLKQVRQGQNNQLKRCARSQRLFLLANTFLRSLNLFQQGPLVRTKRK</sequence>
<evidence type="ECO:0000256" key="1">
    <source>
        <dbReference type="SAM" id="MobiDB-lite"/>
    </source>
</evidence>
<dbReference type="Proteomes" id="UP000266723">
    <property type="component" value="Unassembled WGS sequence"/>
</dbReference>
<reference evidence="2 3" key="1">
    <citation type="journal article" date="2020" name="BMC Genomics">
        <title>Intraspecific diversification of the crop wild relative Brassica cretica Lam. using demographic model selection.</title>
        <authorList>
            <person name="Kioukis A."/>
            <person name="Michalopoulou V.A."/>
            <person name="Briers L."/>
            <person name="Pirintsos S."/>
            <person name="Studholme D.J."/>
            <person name="Pavlidis P."/>
            <person name="Sarris P.F."/>
        </authorList>
    </citation>
    <scope>NUCLEOTIDE SEQUENCE [LARGE SCALE GENOMIC DNA]</scope>
    <source>
        <strain evidence="3">cv. PFS-1207/04</strain>
    </source>
</reference>
<gene>
    <name evidence="2" type="ORF">DY000_02059108</name>
</gene>
<dbReference type="EMBL" id="QGKV02001556">
    <property type="protein sequence ID" value="KAF3521164.1"/>
    <property type="molecule type" value="Genomic_DNA"/>
</dbReference>
<evidence type="ECO:0000313" key="2">
    <source>
        <dbReference type="EMBL" id="KAF3521164.1"/>
    </source>
</evidence>